<keyword evidence="1" id="KW-0812">Transmembrane</keyword>
<sequence>MGWIMVSVSVLYLSIFGYRVAKGHSFNYRPKFLIAFIIIFILGVYCLITGEDISKYVG</sequence>
<dbReference type="EMBL" id="CP001739">
    <property type="protein sequence ID" value="ACZ08151.1"/>
    <property type="molecule type" value="Genomic_DNA"/>
</dbReference>
<reference evidence="3" key="1">
    <citation type="submission" date="2009-09" db="EMBL/GenBank/DDBJ databases">
        <title>The complete chromosome of Sebaldella termitidis ATCC 33386.</title>
        <authorList>
            <consortium name="US DOE Joint Genome Institute (JGI-PGF)"/>
            <person name="Lucas S."/>
            <person name="Copeland A."/>
            <person name="Lapidus A."/>
            <person name="Glavina del Rio T."/>
            <person name="Dalin E."/>
            <person name="Tice H."/>
            <person name="Bruce D."/>
            <person name="Goodwin L."/>
            <person name="Pitluck S."/>
            <person name="Kyrpides N."/>
            <person name="Mavromatis K."/>
            <person name="Ivanova N."/>
            <person name="Mikhailova N."/>
            <person name="Sims D."/>
            <person name="Meincke L."/>
            <person name="Brettin T."/>
            <person name="Detter J.C."/>
            <person name="Han C."/>
            <person name="Larimer F."/>
            <person name="Land M."/>
            <person name="Hauser L."/>
            <person name="Markowitz V."/>
            <person name="Cheng J.F."/>
            <person name="Hugenholtz P."/>
            <person name="Woyke T."/>
            <person name="Wu D."/>
            <person name="Eisen J.A."/>
        </authorList>
    </citation>
    <scope>NUCLEOTIDE SEQUENCE [LARGE SCALE GENOMIC DNA]</scope>
    <source>
        <strain evidence="3">ATCC 33386 / NCTC 11300</strain>
    </source>
</reference>
<keyword evidence="1" id="KW-1133">Transmembrane helix</keyword>
<name>D1AHB7_SEBTE</name>
<reference evidence="2 3" key="2">
    <citation type="journal article" date="2010" name="Stand. Genomic Sci.">
        <title>Complete genome sequence of Sebaldella termitidis type strain (NCTC 11300).</title>
        <authorList>
            <person name="Harmon-Smith M."/>
            <person name="Celia L."/>
            <person name="Chertkov O."/>
            <person name="Lapidus A."/>
            <person name="Copeland A."/>
            <person name="Glavina Del Rio T."/>
            <person name="Nolan M."/>
            <person name="Lucas S."/>
            <person name="Tice H."/>
            <person name="Cheng J.F."/>
            <person name="Han C."/>
            <person name="Detter J.C."/>
            <person name="Bruce D."/>
            <person name="Goodwin L."/>
            <person name="Pitluck S."/>
            <person name="Pati A."/>
            <person name="Liolios K."/>
            <person name="Ivanova N."/>
            <person name="Mavromatis K."/>
            <person name="Mikhailova N."/>
            <person name="Chen A."/>
            <person name="Palaniappan K."/>
            <person name="Land M."/>
            <person name="Hauser L."/>
            <person name="Chang Y.J."/>
            <person name="Jeffries C.D."/>
            <person name="Brettin T."/>
            <person name="Goker M."/>
            <person name="Beck B."/>
            <person name="Bristow J."/>
            <person name="Eisen J.A."/>
            <person name="Markowitz V."/>
            <person name="Hugenholtz P."/>
            <person name="Kyrpides N.C."/>
            <person name="Klenk H.P."/>
            <person name="Chen F."/>
        </authorList>
    </citation>
    <scope>NUCLEOTIDE SEQUENCE [LARGE SCALE GENOMIC DNA]</scope>
    <source>
        <strain evidence="3">ATCC 33386 / NCTC 11300</strain>
    </source>
</reference>
<evidence type="ECO:0000313" key="2">
    <source>
        <dbReference type="EMBL" id="ACZ08151.1"/>
    </source>
</evidence>
<dbReference type="HOGENOM" id="CLU_2976720_0_0_0"/>
<dbReference type="Proteomes" id="UP000000845">
    <property type="component" value="Chromosome"/>
</dbReference>
<dbReference type="AlphaFoldDB" id="D1AHB7"/>
<keyword evidence="1" id="KW-0472">Membrane</keyword>
<feature type="transmembrane region" description="Helical" evidence="1">
    <location>
        <begin position="31"/>
        <end position="48"/>
    </location>
</feature>
<proteinExistence type="predicted"/>
<gene>
    <name evidence="2" type="ordered locus">Sterm_1285</name>
</gene>
<dbReference type="KEGG" id="str:Sterm_1285"/>
<evidence type="ECO:0000256" key="1">
    <source>
        <dbReference type="SAM" id="Phobius"/>
    </source>
</evidence>
<evidence type="ECO:0000313" key="3">
    <source>
        <dbReference type="Proteomes" id="UP000000845"/>
    </source>
</evidence>
<organism evidence="2 3">
    <name type="scientific">Sebaldella termitidis (strain ATCC 33386 / NCTC 11300)</name>
    <dbReference type="NCBI Taxonomy" id="526218"/>
    <lineage>
        <taxon>Bacteria</taxon>
        <taxon>Fusobacteriati</taxon>
        <taxon>Fusobacteriota</taxon>
        <taxon>Fusobacteriia</taxon>
        <taxon>Fusobacteriales</taxon>
        <taxon>Leptotrichiaceae</taxon>
        <taxon>Sebaldella</taxon>
    </lineage>
</organism>
<protein>
    <submittedName>
        <fullName evidence="2">Uncharacterized protein</fullName>
    </submittedName>
</protein>
<keyword evidence="3" id="KW-1185">Reference proteome</keyword>
<accession>D1AHB7</accession>
<dbReference type="RefSeq" id="WP_012860747.1">
    <property type="nucleotide sequence ID" value="NC_013517.1"/>
</dbReference>